<dbReference type="InterPro" id="IPR036910">
    <property type="entry name" value="HMG_box_dom_sf"/>
</dbReference>
<evidence type="ECO:0000256" key="1">
    <source>
        <dbReference type="SAM" id="MobiDB-lite"/>
    </source>
</evidence>
<protein>
    <recommendedName>
        <fullName evidence="4">HMG box domain-containing protein</fullName>
    </recommendedName>
</protein>
<feature type="compositionally biased region" description="Basic and acidic residues" evidence="1">
    <location>
        <begin position="17"/>
        <end position="26"/>
    </location>
</feature>
<evidence type="ECO:0000313" key="2">
    <source>
        <dbReference type="EMBL" id="EFN78896.1"/>
    </source>
</evidence>
<keyword evidence="3" id="KW-1185">Reference proteome</keyword>
<dbReference type="CDD" id="cd00084">
    <property type="entry name" value="HMG-box_SF"/>
    <property type="match status" value="1"/>
</dbReference>
<organism evidence="3">
    <name type="scientific">Harpegnathos saltator</name>
    <name type="common">Jerdon's jumping ant</name>
    <dbReference type="NCBI Taxonomy" id="610380"/>
    <lineage>
        <taxon>Eukaryota</taxon>
        <taxon>Metazoa</taxon>
        <taxon>Ecdysozoa</taxon>
        <taxon>Arthropoda</taxon>
        <taxon>Hexapoda</taxon>
        <taxon>Insecta</taxon>
        <taxon>Pterygota</taxon>
        <taxon>Neoptera</taxon>
        <taxon>Endopterygota</taxon>
        <taxon>Hymenoptera</taxon>
        <taxon>Apocrita</taxon>
        <taxon>Aculeata</taxon>
        <taxon>Formicoidea</taxon>
        <taxon>Formicidae</taxon>
        <taxon>Ponerinae</taxon>
        <taxon>Ponerini</taxon>
        <taxon>Harpegnathos</taxon>
    </lineage>
</organism>
<dbReference type="Gene3D" id="1.10.30.10">
    <property type="entry name" value="High mobility group box domain"/>
    <property type="match status" value="1"/>
</dbReference>
<feature type="region of interest" description="Disordered" evidence="1">
    <location>
        <begin position="123"/>
        <end position="151"/>
    </location>
</feature>
<dbReference type="InParanoid" id="E2BZJ8"/>
<dbReference type="AlphaFoldDB" id="E2BZJ8"/>
<sequence>MDEPNIYGSTSGGGRRVFNEPIRETDVPMEENEDDDAKAARRVDRSRRRAERRESCRCRTRSRSRRRRRRKIRSQNPFIIFYLELYYKSPGKRVTEVAREAGKEWCAMSDEDRSKYAPDLFVSSAGTTRTRTEDVNDDEDEDGGDDGDVDVGVLIRRGAPTITHC</sequence>
<feature type="compositionally biased region" description="Basic residues" evidence="1">
    <location>
        <begin position="58"/>
        <end position="71"/>
    </location>
</feature>
<evidence type="ECO:0008006" key="4">
    <source>
        <dbReference type="Google" id="ProtNLM"/>
    </source>
</evidence>
<evidence type="ECO:0000313" key="3">
    <source>
        <dbReference type="Proteomes" id="UP000008237"/>
    </source>
</evidence>
<gene>
    <name evidence="2" type="ORF">EAI_02309</name>
</gene>
<dbReference type="Proteomes" id="UP000008237">
    <property type="component" value="Unassembled WGS sequence"/>
</dbReference>
<dbReference type="EMBL" id="GL451627">
    <property type="protein sequence ID" value="EFN78896.1"/>
    <property type="molecule type" value="Genomic_DNA"/>
</dbReference>
<feature type="region of interest" description="Disordered" evidence="1">
    <location>
        <begin position="1"/>
        <end position="71"/>
    </location>
</feature>
<accession>E2BZJ8</accession>
<dbReference type="SUPFAM" id="SSF47095">
    <property type="entry name" value="HMG-box"/>
    <property type="match status" value="1"/>
</dbReference>
<name>E2BZJ8_HARSA</name>
<reference evidence="2 3" key="1">
    <citation type="journal article" date="2010" name="Science">
        <title>Genomic comparison of the ants Camponotus floridanus and Harpegnathos saltator.</title>
        <authorList>
            <person name="Bonasio R."/>
            <person name="Zhang G."/>
            <person name="Ye C."/>
            <person name="Mutti N.S."/>
            <person name="Fang X."/>
            <person name="Qin N."/>
            <person name="Donahue G."/>
            <person name="Yang P."/>
            <person name="Li Q."/>
            <person name="Li C."/>
            <person name="Zhang P."/>
            <person name="Huang Z."/>
            <person name="Berger S.L."/>
            <person name="Reinberg D."/>
            <person name="Wang J."/>
            <person name="Liebig J."/>
        </authorList>
    </citation>
    <scope>NUCLEOTIDE SEQUENCE [LARGE SCALE GENOMIC DNA]</scope>
    <source>
        <strain evidence="2 3">R22 G/1</strain>
    </source>
</reference>
<feature type="compositionally biased region" description="Acidic residues" evidence="1">
    <location>
        <begin position="27"/>
        <end position="36"/>
    </location>
</feature>
<feature type="compositionally biased region" description="Acidic residues" evidence="1">
    <location>
        <begin position="135"/>
        <end position="149"/>
    </location>
</feature>
<dbReference type="GO" id="GO:0005634">
    <property type="term" value="C:nucleus"/>
    <property type="evidence" value="ECO:0007669"/>
    <property type="project" value="UniProtKB-ARBA"/>
</dbReference>
<proteinExistence type="predicted"/>